<reference evidence="2" key="1">
    <citation type="submission" date="2022-04" db="EMBL/GenBank/DDBJ databases">
        <authorList>
            <person name="Xu L."/>
            <person name="Lv Z."/>
        </authorList>
    </citation>
    <scope>NUCLEOTIDE SEQUENCE</scope>
    <source>
        <strain evidence="2">LV_2022a</strain>
    </source>
</reference>
<sequence length="295" mass="33317">MPRNDTNRSKSGFNIHEDLSESTEGNGEQKLLSLSPSNQQSERVFSGGYDESIVNSVNNIVLNDNQNVYPGITTTFRINTSSHQNTERVEYANNQYGWFYYLVELFNMILYSNLNILYQQPGQICPDSGTSSGIQYPSPLTYQYQYQAQQQISGQTQYLNQSQTSKYPTSVSEQNQRDKPQQPTGLQESGTEKSDQFPSVFDSQRSTELKLGDDFDSSLINPPKGDSGIQSTTDMSLFNQQQQKSPDQLQVTTDTLLSIKQTDKPNDFQQKELSTTSSQFNQSDSKIDYSLINLT</sequence>
<feature type="compositionally biased region" description="Polar residues" evidence="1">
    <location>
        <begin position="271"/>
        <end position="282"/>
    </location>
</feature>
<accession>A0AAE2D8D5</accession>
<dbReference type="AlphaFoldDB" id="A0AAE2D8D5"/>
<feature type="compositionally biased region" description="Polar residues" evidence="1">
    <location>
        <begin position="159"/>
        <end position="174"/>
    </location>
</feature>
<proteinExistence type="predicted"/>
<feature type="region of interest" description="Disordered" evidence="1">
    <location>
        <begin position="1"/>
        <end position="38"/>
    </location>
</feature>
<comment type="caution">
    <text evidence="2">The sequence shown here is derived from an EMBL/GenBank/DDBJ whole genome shotgun (WGS) entry which is preliminary data.</text>
</comment>
<dbReference type="Proteomes" id="UP001292079">
    <property type="component" value="Unassembled WGS sequence"/>
</dbReference>
<feature type="compositionally biased region" description="Polar residues" evidence="1">
    <location>
        <begin position="22"/>
        <end position="38"/>
    </location>
</feature>
<feature type="region of interest" description="Disordered" evidence="1">
    <location>
        <begin position="260"/>
        <end position="282"/>
    </location>
</feature>
<dbReference type="EMBL" id="JALJAT010000001">
    <property type="protein sequence ID" value="KAK4475029.1"/>
    <property type="molecule type" value="Genomic_DNA"/>
</dbReference>
<feature type="region of interest" description="Disordered" evidence="1">
    <location>
        <begin position="157"/>
        <end position="232"/>
    </location>
</feature>
<name>A0AAE2D8D5_SCHME</name>
<protein>
    <submittedName>
        <fullName evidence="2">Uncharacterized protein</fullName>
    </submittedName>
</protein>
<feature type="compositionally biased region" description="Basic and acidic residues" evidence="1">
    <location>
        <begin position="261"/>
        <end position="270"/>
    </location>
</feature>
<gene>
    <name evidence="2" type="ORF">MN116_002126</name>
</gene>
<keyword evidence="3" id="KW-1185">Reference proteome</keyword>
<evidence type="ECO:0000313" key="3">
    <source>
        <dbReference type="Proteomes" id="UP001292079"/>
    </source>
</evidence>
<reference evidence="2" key="2">
    <citation type="journal article" date="2023" name="Infect Dis Poverty">
        <title>Chromosome-scale genome of the human blood fluke Schistosoma mekongi and its implications for public health.</title>
        <authorList>
            <person name="Zhou M."/>
            <person name="Xu L."/>
            <person name="Xu D."/>
            <person name="Chen W."/>
            <person name="Khan J."/>
            <person name="Hu Y."/>
            <person name="Huang H."/>
            <person name="Wei H."/>
            <person name="Zhang Y."/>
            <person name="Chusongsang P."/>
            <person name="Tanasarnprasert K."/>
            <person name="Hu X."/>
            <person name="Limpanont Y."/>
            <person name="Lv Z."/>
        </authorList>
    </citation>
    <scope>NUCLEOTIDE SEQUENCE</scope>
    <source>
        <strain evidence="2">LV_2022a</strain>
    </source>
</reference>
<evidence type="ECO:0000256" key="1">
    <source>
        <dbReference type="SAM" id="MobiDB-lite"/>
    </source>
</evidence>
<organism evidence="2 3">
    <name type="scientific">Schistosoma mekongi</name>
    <name type="common">Parasitic worm</name>
    <dbReference type="NCBI Taxonomy" id="38744"/>
    <lineage>
        <taxon>Eukaryota</taxon>
        <taxon>Metazoa</taxon>
        <taxon>Spiralia</taxon>
        <taxon>Lophotrochozoa</taxon>
        <taxon>Platyhelminthes</taxon>
        <taxon>Trematoda</taxon>
        <taxon>Digenea</taxon>
        <taxon>Strigeidida</taxon>
        <taxon>Schistosomatoidea</taxon>
        <taxon>Schistosomatidae</taxon>
        <taxon>Schistosoma</taxon>
    </lineage>
</organism>
<evidence type="ECO:0000313" key="2">
    <source>
        <dbReference type="EMBL" id="KAK4475029.1"/>
    </source>
</evidence>